<evidence type="ECO:0000256" key="4">
    <source>
        <dbReference type="ARBA" id="ARBA00023136"/>
    </source>
</evidence>
<name>A0ABU1RPU2_9GAMM</name>
<dbReference type="Pfam" id="PF01694">
    <property type="entry name" value="Rhomboid"/>
    <property type="match status" value="1"/>
</dbReference>
<dbReference type="InterPro" id="IPR035952">
    <property type="entry name" value="Rhomboid-like_sf"/>
</dbReference>
<comment type="subcellular location">
    <subcellularLocation>
        <location evidence="1">Membrane</location>
        <topology evidence="1">Multi-pass membrane protein</topology>
    </subcellularLocation>
</comment>
<accession>A0ABU1RPU2</accession>
<organism evidence="7 8">
    <name type="scientific">Pseudoxanthomonas sacheonensis</name>
    <dbReference type="NCBI Taxonomy" id="443615"/>
    <lineage>
        <taxon>Bacteria</taxon>
        <taxon>Pseudomonadati</taxon>
        <taxon>Pseudomonadota</taxon>
        <taxon>Gammaproteobacteria</taxon>
        <taxon>Lysobacterales</taxon>
        <taxon>Lysobacteraceae</taxon>
        <taxon>Pseudoxanthomonas</taxon>
    </lineage>
</organism>
<dbReference type="PANTHER" id="PTHR43066:SF11">
    <property type="entry name" value="PEPTIDASE S54 RHOMBOID DOMAIN-CONTAINING PROTEIN"/>
    <property type="match status" value="1"/>
</dbReference>
<evidence type="ECO:0000256" key="5">
    <source>
        <dbReference type="SAM" id="Phobius"/>
    </source>
</evidence>
<gene>
    <name evidence="7" type="ORF">J2W94_000403</name>
</gene>
<proteinExistence type="predicted"/>
<evidence type="ECO:0000313" key="7">
    <source>
        <dbReference type="EMBL" id="MDR6840139.1"/>
    </source>
</evidence>
<keyword evidence="7" id="KW-0378">Hydrolase</keyword>
<keyword evidence="2 5" id="KW-0812">Transmembrane</keyword>
<sequence>MFPRIPPVTQALIIANVVMFLLQQLPMGEAALDPLQLWPLGPNGFDLFSAANEFKPWQLLTYGFMHGSWTHLLFNMLALYMFGAPLEYTWGNRRFLTYFLVCVAGAGVLQLIVGWWTVSQGGVPYPTVGASGGVFGVLLAYGMLFPNQRVMLLFPPIPMKARTLVIVYGAIELMLGFTGWQPGVAHFAHLGGMLFGWLLIRYWRGQPPFNKRRPPGPRIVR</sequence>
<dbReference type="Proteomes" id="UP001254759">
    <property type="component" value="Unassembled WGS sequence"/>
</dbReference>
<reference evidence="7 8" key="1">
    <citation type="submission" date="2023-07" db="EMBL/GenBank/DDBJ databases">
        <title>Sorghum-associated microbial communities from plants grown in Nebraska, USA.</title>
        <authorList>
            <person name="Schachtman D."/>
        </authorList>
    </citation>
    <scope>NUCLEOTIDE SEQUENCE [LARGE SCALE GENOMIC DNA]</scope>
    <source>
        <strain evidence="7 8">BE107</strain>
    </source>
</reference>
<evidence type="ECO:0000313" key="8">
    <source>
        <dbReference type="Proteomes" id="UP001254759"/>
    </source>
</evidence>
<keyword evidence="7" id="KW-0645">Protease</keyword>
<evidence type="ECO:0000256" key="1">
    <source>
        <dbReference type="ARBA" id="ARBA00004141"/>
    </source>
</evidence>
<feature type="domain" description="Peptidase S54 rhomboid" evidence="6">
    <location>
        <begin position="55"/>
        <end position="200"/>
    </location>
</feature>
<feature type="transmembrane region" description="Helical" evidence="5">
    <location>
        <begin position="163"/>
        <end position="180"/>
    </location>
</feature>
<keyword evidence="8" id="KW-1185">Reference proteome</keyword>
<dbReference type="EMBL" id="JAVDTT010000001">
    <property type="protein sequence ID" value="MDR6840139.1"/>
    <property type="molecule type" value="Genomic_DNA"/>
</dbReference>
<dbReference type="InterPro" id="IPR022764">
    <property type="entry name" value="Peptidase_S54_rhomboid_dom"/>
</dbReference>
<dbReference type="GO" id="GO:0008233">
    <property type="term" value="F:peptidase activity"/>
    <property type="evidence" value="ECO:0007669"/>
    <property type="project" value="UniProtKB-KW"/>
</dbReference>
<dbReference type="SMART" id="SM01160">
    <property type="entry name" value="DUF1751"/>
    <property type="match status" value="1"/>
</dbReference>
<dbReference type="Gene3D" id="1.20.1540.10">
    <property type="entry name" value="Rhomboid-like"/>
    <property type="match status" value="1"/>
</dbReference>
<feature type="transmembrane region" description="Helical" evidence="5">
    <location>
        <begin position="186"/>
        <end position="203"/>
    </location>
</feature>
<feature type="transmembrane region" description="Helical" evidence="5">
    <location>
        <begin position="95"/>
        <end position="117"/>
    </location>
</feature>
<evidence type="ECO:0000256" key="2">
    <source>
        <dbReference type="ARBA" id="ARBA00022692"/>
    </source>
</evidence>
<feature type="transmembrane region" description="Helical" evidence="5">
    <location>
        <begin position="123"/>
        <end position="142"/>
    </location>
</feature>
<dbReference type="RefSeq" id="WP_310089963.1">
    <property type="nucleotide sequence ID" value="NZ_JAVDTT010000001.1"/>
</dbReference>
<comment type="caution">
    <text evidence="7">The sequence shown here is derived from an EMBL/GenBank/DDBJ whole genome shotgun (WGS) entry which is preliminary data.</text>
</comment>
<evidence type="ECO:0000259" key="6">
    <source>
        <dbReference type="Pfam" id="PF01694"/>
    </source>
</evidence>
<protein>
    <submittedName>
        <fullName evidence="7">Membrane associated rhomboid family serine protease</fullName>
    </submittedName>
</protein>
<keyword evidence="3 5" id="KW-1133">Transmembrane helix</keyword>
<keyword evidence="4 5" id="KW-0472">Membrane</keyword>
<dbReference type="GO" id="GO:0006508">
    <property type="term" value="P:proteolysis"/>
    <property type="evidence" value="ECO:0007669"/>
    <property type="project" value="UniProtKB-KW"/>
</dbReference>
<evidence type="ECO:0000256" key="3">
    <source>
        <dbReference type="ARBA" id="ARBA00022989"/>
    </source>
</evidence>
<feature type="transmembrane region" description="Helical" evidence="5">
    <location>
        <begin position="64"/>
        <end position="83"/>
    </location>
</feature>
<dbReference type="SUPFAM" id="SSF144091">
    <property type="entry name" value="Rhomboid-like"/>
    <property type="match status" value="1"/>
</dbReference>
<dbReference type="PANTHER" id="PTHR43066">
    <property type="entry name" value="RHOMBOID-RELATED PROTEIN"/>
    <property type="match status" value="1"/>
</dbReference>